<keyword evidence="1" id="KW-0802">TPR repeat</keyword>
<name>A0A2T1NM83_9FLAO</name>
<organism evidence="2 3">
    <name type="scientific">Mesoflavibacter zeaxanthinifaciens subsp. sabulilitoris</name>
    <dbReference type="NCBI Taxonomy" id="1520893"/>
    <lineage>
        <taxon>Bacteria</taxon>
        <taxon>Pseudomonadati</taxon>
        <taxon>Bacteroidota</taxon>
        <taxon>Flavobacteriia</taxon>
        <taxon>Flavobacteriales</taxon>
        <taxon>Flavobacteriaceae</taxon>
        <taxon>Mesoflavibacter</taxon>
    </lineage>
</organism>
<reference evidence="2 3" key="1">
    <citation type="submission" date="2018-03" db="EMBL/GenBank/DDBJ databases">
        <title>Mesoflavibacter sp. HG37 and Mesoflavibacter sp. HG96 sp.nov., two marine bacteria isolated from seawater of Western Pacific Ocean.</title>
        <authorList>
            <person name="Cheng H."/>
            <person name="Wu Y.-H."/>
            <person name="Guo L.-L."/>
            <person name="Xu X.-W."/>
        </authorList>
    </citation>
    <scope>NUCLEOTIDE SEQUENCE [LARGE SCALE GENOMIC DNA]</scope>
    <source>
        <strain evidence="2 3">KCTC 42117</strain>
    </source>
</reference>
<dbReference type="PROSITE" id="PS50005">
    <property type="entry name" value="TPR"/>
    <property type="match status" value="1"/>
</dbReference>
<evidence type="ECO:0000313" key="3">
    <source>
        <dbReference type="Proteomes" id="UP000238430"/>
    </source>
</evidence>
<dbReference type="AlphaFoldDB" id="A0A2T1NM83"/>
<dbReference type="InterPro" id="IPR019734">
    <property type="entry name" value="TPR_rpt"/>
</dbReference>
<evidence type="ECO:0008006" key="4">
    <source>
        <dbReference type="Google" id="ProtNLM"/>
    </source>
</evidence>
<dbReference type="EMBL" id="PXOT01000014">
    <property type="protein sequence ID" value="PSG93993.1"/>
    <property type="molecule type" value="Genomic_DNA"/>
</dbReference>
<comment type="caution">
    <text evidence="2">The sequence shown here is derived from an EMBL/GenBank/DDBJ whole genome shotgun (WGS) entry which is preliminary data.</text>
</comment>
<gene>
    <name evidence="2" type="ORF">C7H61_02110</name>
</gene>
<dbReference type="Gene3D" id="1.25.40.10">
    <property type="entry name" value="Tetratricopeptide repeat domain"/>
    <property type="match status" value="2"/>
</dbReference>
<dbReference type="InterPro" id="IPR011990">
    <property type="entry name" value="TPR-like_helical_dom_sf"/>
</dbReference>
<dbReference type="OrthoDB" id="1416278at2"/>
<accession>A0A2T1NM83</accession>
<feature type="repeat" description="TPR" evidence="1">
    <location>
        <begin position="50"/>
        <end position="83"/>
    </location>
</feature>
<dbReference type="RefSeq" id="WP_106676728.1">
    <property type="nucleotide sequence ID" value="NZ_JACHWV010000006.1"/>
</dbReference>
<sequence length="315" mass="35895">MRLIIFICCFPLFLMGQTSVEKGKDFIKQKMFSKAEAELKPFVDNNENDLEAIELLGDAYGHQKKWDEAAKQYKKLTEAKPTEANYHYKYGGALGMKALSVSKIRALTIIDDVKAAFLKAAELDPNHIDTRWALVELYMQLPGIIGGSKSKSLKYANELEKLSKVDGYLAKGYIYEYDDEPELAEDYYLKAIKIGGSITCYDKLTALYEKENLPEKAISNIEASQVKHKRNALHYQIGKVCADYNVQLDKGLTCLKVYLHNYSAKDGVPKAWANYRIAQIYKHKKDNKQALAHIDLALKELPKIEVFKEFKESLQ</sequence>
<evidence type="ECO:0000256" key="1">
    <source>
        <dbReference type="PROSITE-ProRule" id="PRU00339"/>
    </source>
</evidence>
<evidence type="ECO:0000313" key="2">
    <source>
        <dbReference type="EMBL" id="PSG93993.1"/>
    </source>
</evidence>
<proteinExistence type="predicted"/>
<dbReference type="Pfam" id="PF13181">
    <property type="entry name" value="TPR_8"/>
    <property type="match status" value="1"/>
</dbReference>
<dbReference type="SUPFAM" id="SSF48452">
    <property type="entry name" value="TPR-like"/>
    <property type="match status" value="2"/>
</dbReference>
<dbReference type="SMART" id="SM00028">
    <property type="entry name" value="TPR"/>
    <property type="match status" value="3"/>
</dbReference>
<keyword evidence="3" id="KW-1185">Reference proteome</keyword>
<dbReference type="Proteomes" id="UP000238430">
    <property type="component" value="Unassembled WGS sequence"/>
</dbReference>
<protein>
    <recommendedName>
        <fullName evidence="4">Tetratricopeptide repeat protein</fullName>
    </recommendedName>
</protein>